<dbReference type="InterPro" id="IPR012338">
    <property type="entry name" value="Beta-lactam/transpept-like"/>
</dbReference>
<dbReference type="AlphaFoldDB" id="A0A0J6CKU8"/>
<organism evidence="3 4">
    <name type="scientific">Guptibacillus hwajinpoensis</name>
    <dbReference type="NCBI Taxonomy" id="208199"/>
    <lineage>
        <taxon>Bacteria</taxon>
        <taxon>Bacillati</taxon>
        <taxon>Bacillota</taxon>
        <taxon>Bacilli</taxon>
        <taxon>Bacillales</taxon>
        <taxon>Guptibacillaceae</taxon>
        <taxon>Guptibacillus</taxon>
    </lineage>
</organism>
<dbReference type="PANTHER" id="PTHR43283:SF11">
    <property type="entry name" value="BETA-LACTAMASE-RELATED DOMAIN-CONTAINING PROTEIN"/>
    <property type="match status" value="1"/>
</dbReference>
<dbReference type="PATRIC" id="fig|157733.3.peg.674"/>
<comment type="caution">
    <text evidence="3">The sequence shown here is derived from an EMBL/GenBank/DDBJ whole genome shotgun (WGS) entry which is preliminary data.</text>
</comment>
<dbReference type="PANTHER" id="PTHR43283">
    <property type="entry name" value="BETA-LACTAMASE-RELATED"/>
    <property type="match status" value="1"/>
</dbReference>
<keyword evidence="1" id="KW-0378">Hydrolase</keyword>
<evidence type="ECO:0000313" key="3">
    <source>
        <dbReference type="EMBL" id="KMM36861.1"/>
    </source>
</evidence>
<evidence type="ECO:0000256" key="1">
    <source>
        <dbReference type="ARBA" id="ARBA00022801"/>
    </source>
</evidence>
<evidence type="ECO:0000313" key="4">
    <source>
        <dbReference type="Proteomes" id="UP000035996"/>
    </source>
</evidence>
<gene>
    <name evidence="3" type="ORF">AB986_13155</name>
</gene>
<feature type="domain" description="Beta-lactamase-related" evidence="2">
    <location>
        <begin position="7"/>
        <end position="318"/>
    </location>
</feature>
<dbReference type="OrthoDB" id="9770183at2"/>
<dbReference type="STRING" id="157733.AB986_13155"/>
<dbReference type="SUPFAM" id="SSF56601">
    <property type="entry name" value="beta-lactamase/transpeptidase-like"/>
    <property type="match status" value="1"/>
</dbReference>
<sequence length="343" mass="38370">MGNVHTYLQNLVDQKKLPGAVLHVQHHGKTVFHKAFGHYIDRYQQTCPATTNTKFDLASLTKVMATLPSILWLLEHTSLELDQNIQTYLKDYQHPDVTIWHALTHTAGLPADLEPPVKRGEKRDILKQINQTTVASELGKKVQYSDIGMILLGKVIEEMSGMDLPTFTTNHLYKPWGLTETAFNPPSRDNTASTEWHSDHYIQGDVHDEKALLLGGASGSAGLFSTARDVAKFGHYFLFPDSQDVLSDAVIKRARTHVIGNRGLGFEVWSGHGAPLSCGRRWSEGSFGHTGFTGTSLWIDPEEELIVTFLTNVVHYGRQHNMKQIRPHLHSLISTTLTKGETF</sequence>
<keyword evidence="4" id="KW-1185">Reference proteome</keyword>
<proteinExistence type="predicted"/>
<evidence type="ECO:0000259" key="2">
    <source>
        <dbReference type="Pfam" id="PF00144"/>
    </source>
</evidence>
<accession>A0A0J6CKU8</accession>
<dbReference type="InterPro" id="IPR050789">
    <property type="entry name" value="Diverse_Enzym_Activities"/>
</dbReference>
<dbReference type="Gene3D" id="3.40.710.10">
    <property type="entry name" value="DD-peptidase/beta-lactamase superfamily"/>
    <property type="match status" value="1"/>
</dbReference>
<dbReference type="InterPro" id="IPR001466">
    <property type="entry name" value="Beta-lactam-related"/>
</dbReference>
<dbReference type="GO" id="GO:0016787">
    <property type="term" value="F:hydrolase activity"/>
    <property type="evidence" value="ECO:0007669"/>
    <property type="project" value="UniProtKB-KW"/>
</dbReference>
<protein>
    <recommendedName>
        <fullName evidence="2">Beta-lactamase-related domain-containing protein</fullName>
    </recommendedName>
</protein>
<reference evidence="3" key="1">
    <citation type="submission" date="2015-06" db="EMBL/GenBank/DDBJ databases">
        <authorList>
            <person name="Liu B."/>
            <person name="Wang J."/>
            <person name="Zhu Y."/>
            <person name="Liu G."/>
            <person name="Chen Q."/>
            <person name="Zheng C."/>
            <person name="Che J."/>
            <person name="Ge C."/>
            <person name="Shi H."/>
            <person name="Pan Z."/>
            <person name="Liu X."/>
        </authorList>
    </citation>
    <scope>NUCLEOTIDE SEQUENCE [LARGE SCALE GENOMIC DNA]</scope>
    <source>
        <strain evidence="3">DSM 16346</strain>
    </source>
</reference>
<name>A0A0J6CKU8_9BACL</name>
<dbReference type="Pfam" id="PF00144">
    <property type="entry name" value="Beta-lactamase"/>
    <property type="match status" value="1"/>
</dbReference>
<dbReference type="EMBL" id="LELK01000004">
    <property type="protein sequence ID" value="KMM36861.1"/>
    <property type="molecule type" value="Genomic_DNA"/>
</dbReference>
<dbReference type="Proteomes" id="UP000035996">
    <property type="component" value="Unassembled WGS sequence"/>
</dbReference>
<dbReference type="RefSeq" id="WP_048311573.1">
    <property type="nucleotide sequence ID" value="NZ_CP119526.1"/>
</dbReference>